<dbReference type="InParanoid" id="E8R3J2"/>
<feature type="binding site" description="in other chain" evidence="8">
    <location>
        <begin position="8"/>
        <end position="11"/>
    </location>
    <ligand>
        <name>IMP</name>
        <dbReference type="ChEBI" id="CHEBI:58053"/>
        <note>ligand shared between dimeric partners</note>
    </ligand>
</feature>
<feature type="active site" description="Proton donor" evidence="8">
    <location>
        <position position="36"/>
    </location>
</feature>
<feature type="binding site" description="in other chain" evidence="8">
    <location>
        <position position="127"/>
    </location>
    <ligand>
        <name>IMP</name>
        <dbReference type="ChEBI" id="CHEBI:58053"/>
        <note>ligand shared between dimeric partners</note>
    </ligand>
</feature>
<dbReference type="NCBIfam" id="NF002223">
    <property type="entry name" value="PRK01117.1"/>
    <property type="match status" value="1"/>
</dbReference>
<dbReference type="AlphaFoldDB" id="E8R3J2"/>
<dbReference type="eggNOG" id="COG0104">
    <property type="taxonomic scope" value="Bacteria"/>
</dbReference>
<keyword evidence="7 8" id="KW-0342">GTP-binding</keyword>
<dbReference type="InterPro" id="IPR027417">
    <property type="entry name" value="P-loop_NTPase"/>
</dbReference>
<dbReference type="PROSITE" id="PS00513">
    <property type="entry name" value="ADENYLOSUCCIN_SYN_2"/>
    <property type="match status" value="1"/>
</dbReference>
<dbReference type="GO" id="GO:0004019">
    <property type="term" value="F:adenylosuccinate synthase activity"/>
    <property type="evidence" value="ECO:0007669"/>
    <property type="project" value="UniProtKB-UniRule"/>
</dbReference>
<evidence type="ECO:0000256" key="4">
    <source>
        <dbReference type="ARBA" id="ARBA00022741"/>
    </source>
</evidence>
<comment type="cofactor">
    <cofactor evidence="8">
        <name>Mg(2+)</name>
        <dbReference type="ChEBI" id="CHEBI:18420"/>
    </cofactor>
    <text evidence="8">Binds 1 Mg(2+) ion per subunit.</text>
</comment>
<dbReference type="SMART" id="SM00788">
    <property type="entry name" value="Adenylsucc_synt"/>
    <property type="match status" value="1"/>
</dbReference>
<comment type="function">
    <text evidence="8">Plays an important role in the de novo pathway of purine nucleotide biosynthesis. Catalyzes the first committed step in the biosynthesis of AMP from IMP.</text>
</comment>
<feature type="binding site" evidence="8">
    <location>
        <position position="35"/>
    </location>
    <ligand>
        <name>Mg(2+)</name>
        <dbReference type="ChEBI" id="CHEBI:18420"/>
    </ligand>
</feature>
<keyword evidence="8" id="KW-0963">Cytoplasm</keyword>
<dbReference type="PANTHER" id="PTHR11846">
    <property type="entry name" value="ADENYLOSUCCINATE SYNTHETASE"/>
    <property type="match status" value="1"/>
</dbReference>
<dbReference type="InterPro" id="IPR033128">
    <property type="entry name" value="Adenylosuccin_syn_Lys_AS"/>
</dbReference>
<dbReference type="UniPathway" id="UPA00075">
    <property type="reaction ID" value="UER00335"/>
</dbReference>
<dbReference type="STRING" id="575540.Isop_0970"/>
<accession>E8R3J2</accession>
<feature type="binding site" description="in other chain" evidence="8">
    <location>
        <position position="240"/>
    </location>
    <ligand>
        <name>IMP</name>
        <dbReference type="ChEBI" id="CHEBI:58053"/>
        <note>ligand shared between dimeric partners</note>
    </ligand>
</feature>
<evidence type="ECO:0000256" key="1">
    <source>
        <dbReference type="ARBA" id="ARBA00011738"/>
    </source>
</evidence>
<dbReference type="FunCoup" id="E8R3J2">
    <property type="interactions" value="533"/>
</dbReference>
<reference evidence="11 12" key="1">
    <citation type="journal article" date="2011" name="Stand. Genomic Sci.">
        <title>Complete genome sequence of Isosphaera pallida type strain (IS1B).</title>
        <authorList>
            <consortium name="US DOE Joint Genome Institute (JGI-PGF)"/>
            <person name="Goker M."/>
            <person name="Cleland D."/>
            <person name="Saunders E."/>
            <person name="Lapidus A."/>
            <person name="Nolan M."/>
            <person name="Lucas S."/>
            <person name="Hammon N."/>
            <person name="Deshpande S."/>
            <person name="Cheng J.F."/>
            <person name="Tapia R."/>
            <person name="Han C."/>
            <person name="Goodwin L."/>
            <person name="Pitluck S."/>
            <person name="Liolios K."/>
            <person name="Pagani I."/>
            <person name="Ivanova N."/>
            <person name="Mavromatis K."/>
            <person name="Pati A."/>
            <person name="Chen A."/>
            <person name="Palaniappan K."/>
            <person name="Land M."/>
            <person name="Hauser L."/>
            <person name="Chang Y.J."/>
            <person name="Jeffries C.D."/>
            <person name="Detter J.C."/>
            <person name="Beck B."/>
            <person name="Woyke T."/>
            <person name="Bristow J."/>
            <person name="Eisen J.A."/>
            <person name="Markowitz V."/>
            <person name="Hugenholtz P."/>
            <person name="Kyrpides N.C."/>
            <person name="Klenk H.P."/>
        </authorList>
    </citation>
    <scope>NUCLEOTIDE SEQUENCE [LARGE SCALE GENOMIC DNA]</scope>
    <source>
        <strain evidence="12">ATCC 43644 / DSM 9630 / IS1B</strain>
    </source>
</reference>
<feature type="binding site" evidence="8">
    <location>
        <begin position="35"/>
        <end position="37"/>
    </location>
    <ligand>
        <name>GTP</name>
        <dbReference type="ChEBI" id="CHEBI:37565"/>
    </ligand>
</feature>
<feature type="binding site" description="in other chain" evidence="8">
    <location>
        <begin position="33"/>
        <end position="36"/>
    </location>
    <ligand>
        <name>IMP</name>
        <dbReference type="ChEBI" id="CHEBI:58053"/>
        <note>ligand shared between dimeric partners</note>
    </ligand>
</feature>
<feature type="binding site" description="in other chain" evidence="8">
    <location>
        <position position="303"/>
    </location>
    <ligand>
        <name>IMP</name>
        <dbReference type="ChEBI" id="CHEBI:58053"/>
        <note>ligand shared between dimeric partners</note>
    </ligand>
</feature>
<protein>
    <recommendedName>
        <fullName evidence="8 10">Adenylosuccinate synthetase</fullName>
        <shortName evidence="8">AMPSase</shortName>
        <shortName evidence="8">AdSS</shortName>
        <ecNumber evidence="8 10">6.3.4.4</ecNumber>
    </recommendedName>
    <alternativeName>
        <fullName evidence="8">IMP--aspartate ligase</fullName>
    </alternativeName>
</protein>
<keyword evidence="3 8" id="KW-0479">Metal-binding</keyword>
<dbReference type="PROSITE" id="PS01266">
    <property type="entry name" value="ADENYLOSUCCIN_SYN_1"/>
    <property type="match status" value="1"/>
</dbReference>
<comment type="pathway">
    <text evidence="8 10">Purine metabolism; AMP biosynthesis via de novo pathway; AMP from IMP: step 1/2.</text>
</comment>
<keyword evidence="5 8" id="KW-0658">Purine biosynthesis</keyword>
<dbReference type="SUPFAM" id="SSF52540">
    <property type="entry name" value="P-loop containing nucleoside triphosphate hydrolases"/>
    <property type="match status" value="1"/>
</dbReference>
<dbReference type="CDD" id="cd03108">
    <property type="entry name" value="AdSS"/>
    <property type="match status" value="1"/>
</dbReference>
<dbReference type="InterPro" id="IPR042109">
    <property type="entry name" value="Adenylosuccinate_synth_dom1"/>
</dbReference>
<dbReference type="FunFam" id="3.90.170.10:FF:000001">
    <property type="entry name" value="Adenylosuccinate synthetase"/>
    <property type="match status" value="1"/>
</dbReference>
<name>E8R3J2_ISOPI</name>
<dbReference type="Proteomes" id="UP000008631">
    <property type="component" value="Chromosome"/>
</dbReference>
<keyword evidence="12" id="KW-1185">Reference proteome</keyword>
<dbReference type="OrthoDB" id="9807553at2"/>
<dbReference type="NCBIfam" id="TIGR00184">
    <property type="entry name" value="purA"/>
    <property type="match status" value="1"/>
</dbReference>
<feature type="active site" evidence="9">
    <location>
        <position position="138"/>
    </location>
</feature>
<dbReference type="KEGG" id="ipa:Isop_0970"/>
<comment type="similarity">
    <text evidence="8 10">Belongs to the adenylosuccinate synthetase family.</text>
</comment>
<dbReference type="GO" id="GO:0005737">
    <property type="term" value="C:cytoplasm"/>
    <property type="evidence" value="ECO:0007669"/>
    <property type="project" value="UniProtKB-SubCell"/>
</dbReference>
<comment type="subcellular location">
    <subcellularLocation>
        <location evidence="8">Cytoplasm</location>
    </subcellularLocation>
</comment>
<feature type="binding site" evidence="8">
    <location>
        <begin position="414"/>
        <end position="416"/>
    </location>
    <ligand>
        <name>GTP</name>
        <dbReference type="ChEBI" id="CHEBI:37565"/>
    </ligand>
</feature>
<dbReference type="RefSeq" id="WP_013563848.1">
    <property type="nucleotide sequence ID" value="NC_014962.1"/>
</dbReference>
<feature type="active site" description="Proton acceptor" evidence="8">
    <location>
        <position position="8"/>
    </location>
</feature>
<evidence type="ECO:0000313" key="12">
    <source>
        <dbReference type="Proteomes" id="UP000008631"/>
    </source>
</evidence>
<comment type="catalytic activity">
    <reaction evidence="8 10">
        <text>IMP + L-aspartate + GTP = N(6)-(1,2-dicarboxyethyl)-AMP + GDP + phosphate + 2 H(+)</text>
        <dbReference type="Rhea" id="RHEA:15753"/>
        <dbReference type="ChEBI" id="CHEBI:15378"/>
        <dbReference type="ChEBI" id="CHEBI:29991"/>
        <dbReference type="ChEBI" id="CHEBI:37565"/>
        <dbReference type="ChEBI" id="CHEBI:43474"/>
        <dbReference type="ChEBI" id="CHEBI:57567"/>
        <dbReference type="ChEBI" id="CHEBI:58053"/>
        <dbReference type="ChEBI" id="CHEBI:58189"/>
        <dbReference type="EC" id="6.3.4.4"/>
    </reaction>
</comment>
<gene>
    <name evidence="8" type="primary">purA</name>
    <name evidence="11" type="ordered locus">Isop_0970</name>
</gene>
<dbReference type="Gene3D" id="3.90.170.10">
    <property type="entry name" value="Adenylosuccinate Synthetase, subunit A, domain 3"/>
    <property type="match status" value="1"/>
</dbReference>
<dbReference type="Gene3D" id="1.10.300.10">
    <property type="entry name" value="Adenylosuccinate Synthetase, subunit A, domain 2"/>
    <property type="match status" value="1"/>
</dbReference>
<dbReference type="Pfam" id="PF00709">
    <property type="entry name" value="Adenylsucc_synt"/>
    <property type="match status" value="1"/>
</dbReference>
<evidence type="ECO:0000256" key="2">
    <source>
        <dbReference type="ARBA" id="ARBA00022598"/>
    </source>
</evidence>
<dbReference type="HAMAP" id="MF_00011">
    <property type="entry name" value="Adenylosucc_synth"/>
    <property type="match status" value="1"/>
</dbReference>
<dbReference type="GO" id="GO:0005525">
    <property type="term" value="F:GTP binding"/>
    <property type="evidence" value="ECO:0007669"/>
    <property type="project" value="UniProtKB-UniRule"/>
</dbReference>
<dbReference type="InterPro" id="IPR042111">
    <property type="entry name" value="Adenylosuccinate_synth_dom3"/>
</dbReference>
<dbReference type="Gene3D" id="3.40.440.10">
    <property type="entry name" value="Adenylosuccinate Synthetase, subunit A, domain 1"/>
    <property type="match status" value="1"/>
</dbReference>
<evidence type="ECO:0000256" key="9">
    <source>
        <dbReference type="PROSITE-ProRule" id="PRU10134"/>
    </source>
</evidence>
<feature type="binding site" description="in other chain" evidence="8">
    <location>
        <position position="225"/>
    </location>
    <ligand>
        <name>IMP</name>
        <dbReference type="ChEBI" id="CHEBI:58053"/>
        <note>ligand shared between dimeric partners</note>
    </ligand>
</feature>
<dbReference type="EMBL" id="CP002353">
    <property type="protein sequence ID" value="ADV61559.1"/>
    <property type="molecule type" value="Genomic_DNA"/>
</dbReference>
<dbReference type="InterPro" id="IPR001114">
    <property type="entry name" value="Adenylosuccinate_synthetase"/>
</dbReference>
<feature type="binding site" evidence="8">
    <location>
        <position position="141"/>
    </location>
    <ligand>
        <name>IMP</name>
        <dbReference type="ChEBI" id="CHEBI:58053"/>
        <note>ligand shared between dimeric partners</note>
    </ligand>
</feature>
<dbReference type="EC" id="6.3.4.4" evidence="8 10"/>
<dbReference type="GO" id="GO:0000287">
    <property type="term" value="F:magnesium ion binding"/>
    <property type="evidence" value="ECO:0007669"/>
    <property type="project" value="UniProtKB-UniRule"/>
</dbReference>
<dbReference type="InterPro" id="IPR018220">
    <property type="entry name" value="Adenylosuccin_syn_GTP-bd"/>
</dbReference>
<evidence type="ECO:0000313" key="11">
    <source>
        <dbReference type="EMBL" id="ADV61559.1"/>
    </source>
</evidence>
<evidence type="ECO:0000256" key="6">
    <source>
        <dbReference type="ARBA" id="ARBA00022842"/>
    </source>
</evidence>
<evidence type="ECO:0000256" key="10">
    <source>
        <dbReference type="RuleBase" id="RU000520"/>
    </source>
</evidence>
<evidence type="ECO:0000256" key="5">
    <source>
        <dbReference type="ARBA" id="ARBA00022755"/>
    </source>
</evidence>
<evidence type="ECO:0000256" key="7">
    <source>
        <dbReference type="ARBA" id="ARBA00023134"/>
    </source>
</evidence>
<sequence>MVGLQWGDEAKGKLVDLLADHHDVVVRYQGGANAGHTIVANGVTYKLSLVPTGVIRPEVTCVVGNGVVIDPEALWREIDTLSRQNIALDGRLWISDRAHLILPWHLEEERLTEGTAAATALEAIGTTRRGIGPCYRDKAGRAFALRMADLVDDPQRFRALLARIVPHKNRLLQTFLDDFTPFDAEEIAHRYLQHAERLRPFLTDTVEWLHQARQQGRRLLFEGAQGAMLDVDHGSYPYVTGSNAACGLASGSGVPAQTVRRWIGVVKAYSTRVGGGPFPTELTNELGQRIREVGREYGTVTGRPRRCGWFDAVMVRRAARIVGVNELAVMLLDVLSGLPSVNVAVAYEDDSGRRLTAPPANPDRLAACRPIYQTLPGWTEDLTGVRSWSDLPQAARGYVEFLAEAIDVPVTFVSVGPDRLQTIYKDTDQTR</sequence>
<proteinExistence type="inferred from homology"/>
<keyword evidence="4 8" id="KW-0547">Nucleotide-binding</keyword>
<dbReference type="PANTHER" id="PTHR11846:SF0">
    <property type="entry name" value="ADENYLOSUCCINATE SYNTHETASE"/>
    <property type="match status" value="1"/>
</dbReference>
<feature type="binding site" evidence="8">
    <location>
        <position position="305"/>
    </location>
    <ligand>
        <name>GTP</name>
        <dbReference type="ChEBI" id="CHEBI:37565"/>
    </ligand>
</feature>
<dbReference type="HOGENOM" id="CLU_029848_0_2_0"/>
<dbReference type="InterPro" id="IPR042110">
    <property type="entry name" value="Adenylosuccinate_synth_dom2"/>
</dbReference>
<keyword evidence="6 8" id="KW-0460">Magnesium</keyword>
<dbReference type="GO" id="GO:0046040">
    <property type="term" value="P:IMP metabolic process"/>
    <property type="evidence" value="ECO:0007669"/>
    <property type="project" value="TreeGrafter"/>
</dbReference>
<evidence type="ECO:0000256" key="3">
    <source>
        <dbReference type="ARBA" id="ARBA00022723"/>
    </source>
</evidence>
<organism evidence="11 12">
    <name type="scientific">Isosphaera pallida (strain ATCC 43644 / DSM 9630 / IS1B)</name>
    <dbReference type="NCBI Taxonomy" id="575540"/>
    <lineage>
        <taxon>Bacteria</taxon>
        <taxon>Pseudomonadati</taxon>
        <taxon>Planctomycetota</taxon>
        <taxon>Planctomycetia</taxon>
        <taxon>Isosphaerales</taxon>
        <taxon>Isosphaeraceae</taxon>
        <taxon>Isosphaera</taxon>
    </lineage>
</organism>
<comment type="subunit">
    <text evidence="1 8">Homodimer.</text>
</comment>
<feature type="binding site" evidence="8">
    <location>
        <begin position="7"/>
        <end position="13"/>
    </location>
    <ligand>
        <name>GTP</name>
        <dbReference type="ChEBI" id="CHEBI:37565"/>
    </ligand>
</feature>
<feature type="binding site" evidence="8">
    <location>
        <begin position="331"/>
        <end position="333"/>
    </location>
    <ligand>
        <name>GTP</name>
        <dbReference type="ChEBI" id="CHEBI:37565"/>
    </ligand>
</feature>
<dbReference type="GO" id="GO:0044208">
    <property type="term" value="P:'de novo' AMP biosynthetic process"/>
    <property type="evidence" value="ECO:0007669"/>
    <property type="project" value="UniProtKB-UniRule"/>
</dbReference>
<evidence type="ECO:0000256" key="8">
    <source>
        <dbReference type="HAMAP-Rule" id="MF_00011"/>
    </source>
</evidence>
<feature type="binding site" evidence="8">
    <location>
        <position position="8"/>
    </location>
    <ligand>
        <name>Mg(2+)</name>
        <dbReference type="ChEBI" id="CHEBI:18420"/>
    </ligand>
</feature>
<feature type="binding site" evidence="8">
    <location>
        <begin position="299"/>
        <end position="305"/>
    </location>
    <ligand>
        <name>substrate</name>
    </ligand>
</feature>
<keyword evidence="2 8" id="KW-0436">Ligase</keyword>
<dbReference type="FunFam" id="1.10.300.10:FF:000001">
    <property type="entry name" value="Adenylosuccinate synthetase"/>
    <property type="match status" value="1"/>
</dbReference>